<evidence type="ECO:0000313" key="3">
    <source>
        <dbReference type="EMBL" id="KHK91898.1"/>
    </source>
</evidence>
<evidence type="ECO:0000259" key="2">
    <source>
        <dbReference type="Pfam" id="PF20434"/>
    </source>
</evidence>
<feature type="domain" description="BD-FAE-like" evidence="2">
    <location>
        <begin position="36"/>
        <end position="144"/>
    </location>
</feature>
<dbReference type="PANTHER" id="PTHR48081:SF33">
    <property type="entry name" value="KYNURENINE FORMAMIDASE"/>
    <property type="match status" value="1"/>
</dbReference>
<dbReference type="InterPro" id="IPR029058">
    <property type="entry name" value="AB_hydrolase_fold"/>
</dbReference>
<accession>A0A0B1ZRN2</accession>
<evidence type="ECO:0000313" key="4">
    <source>
        <dbReference type="Proteomes" id="UP000031057"/>
    </source>
</evidence>
<reference evidence="3 4" key="1">
    <citation type="submission" date="2014-10" db="EMBL/GenBank/DDBJ databases">
        <title>Genome sequence of Novosphingobium malaysiense MUSC 273(T).</title>
        <authorList>
            <person name="Lee L.-H."/>
        </authorList>
    </citation>
    <scope>NUCLEOTIDE SEQUENCE [LARGE SCALE GENOMIC DNA]</scope>
    <source>
        <strain evidence="3 4">MUSC 273</strain>
    </source>
</reference>
<dbReference type="Gene3D" id="3.40.50.1820">
    <property type="entry name" value="alpha/beta hydrolase"/>
    <property type="match status" value="1"/>
</dbReference>
<organism evidence="3 4">
    <name type="scientific">Novosphingobium malaysiense</name>
    <dbReference type="NCBI Taxonomy" id="1348853"/>
    <lineage>
        <taxon>Bacteria</taxon>
        <taxon>Pseudomonadati</taxon>
        <taxon>Pseudomonadota</taxon>
        <taxon>Alphaproteobacteria</taxon>
        <taxon>Sphingomonadales</taxon>
        <taxon>Sphingomonadaceae</taxon>
        <taxon>Novosphingobium</taxon>
    </lineage>
</organism>
<evidence type="ECO:0000256" key="1">
    <source>
        <dbReference type="ARBA" id="ARBA00022801"/>
    </source>
</evidence>
<dbReference type="AlphaFoldDB" id="A0A0B1ZRN2"/>
<dbReference type="GO" id="GO:0016787">
    <property type="term" value="F:hydrolase activity"/>
    <property type="evidence" value="ECO:0007669"/>
    <property type="project" value="UniProtKB-KW"/>
</dbReference>
<gene>
    <name evidence="3" type="ORF">LK12_08295</name>
</gene>
<name>A0A0B1ZRN2_9SPHN</name>
<dbReference type="PANTHER" id="PTHR48081">
    <property type="entry name" value="AB HYDROLASE SUPERFAMILY PROTEIN C4A8.06C"/>
    <property type="match status" value="1"/>
</dbReference>
<proteinExistence type="predicted"/>
<keyword evidence="4" id="KW-1185">Reference proteome</keyword>
<dbReference type="EMBL" id="JTDI01000003">
    <property type="protein sequence ID" value="KHK91898.1"/>
    <property type="molecule type" value="Genomic_DNA"/>
</dbReference>
<sequence>MAVAASIALSVPQVAAAPGQSQTETIAYGTDALQQLDFTRARGTAGPAPLIVFVHGGGWKRGDKGNATGRWKAPHFTGEGYAFATINYRLVPDFTVEQQAQDVADALAALLAPSHRLGIARGKVVLMGHSAGAHLAALVGTDPQYLRKAGLSYADIAGIVPIDGAAYDVPRQIAQSGRFMRATYLQAFGQAPQRQRDLSPSMQAAKPNAPAFLLLHVEREDGIAQAREFETALRKAGAQVERHTFAGKGLRGHAKINRELGNPDYPATAVVDRWLAKILE</sequence>
<protein>
    <submittedName>
        <fullName evidence="3">Esterase</fullName>
    </submittedName>
</protein>
<dbReference type="SUPFAM" id="SSF53474">
    <property type="entry name" value="alpha/beta-Hydrolases"/>
    <property type="match status" value="1"/>
</dbReference>
<dbReference type="STRING" id="1348853.LK12_08295"/>
<dbReference type="Proteomes" id="UP000031057">
    <property type="component" value="Unassembled WGS sequence"/>
</dbReference>
<dbReference type="InterPro" id="IPR050300">
    <property type="entry name" value="GDXG_lipolytic_enzyme"/>
</dbReference>
<dbReference type="Pfam" id="PF20434">
    <property type="entry name" value="BD-FAE"/>
    <property type="match status" value="1"/>
</dbReference>
<comment type="caution">
    <text evidence="3">The sequence shown here is derived from an EMBL/GenBank/DDBJ whole genome shotgun (WGS) entry which is preliminary data.</text>
</comment>
<keyword evidence="1" id="KW-0378">Hydrolase</keyword>
<dbReference type="InterPro" id="IPR049492">
    <property type="entry name" value="BD-FAE-like_dom"/>
</dbReference>